<dbReference type="GO" id="GO:0016020">
    <property type="term" value="C:membrane"/>
    <property type="evidence" value="ECO:0007669"/>
    <property type="project" value="UniProtKB-SubCell"/>
</dbReference>
<evidence type="ECO:0000313" key="7">
    <source>
        <dbReference type="EMBL" id="QDT13112.1"/>
    </source>
</evidence>
<feature type="transmembrane region" description="Helical" evidence="6">
    <location>
        <begin position="55"/>
        <end position="73"/>
    </location>
</feature>
<keyword evidence="2" id="KW-0813">Transport</keyword>
<dbReference type="Pfam" id="PF00375">
    <property type="entry name" value="SDF"/>
    <property type="match status" value="1"/>
</dbReference>
<dbReference type="RefSeq" id="WP_145420903.1">
    <property type="nucleotide sequence ID" value="NZ_CP036526.1"/>
</dbReference>
<keyword evidence="3 6" id="KW-0812">Transmembrane</keyword>
<accession>A0A517P163</accession>
<comment type="subcellular location">
    <subcellularLocation>
        <location evidence="1">Membrane</location>
        <topology evidence="1">Multi-pass membrane protein</topology>
    </subcellularLocation>
</comment>
<dbReference type="SUPFAM" id="SSF118215">
    <property type="entry name" value="Proton glutamate symport protein"/>
    <property type="match status" value="1"/>
</dbReference>
<evidence type="ECO:0000256" key="6">
    <source>
        <dbReference type="SAM" id="Phobius"/>
    </source>
</evidence>
<protein>
    <submittedName>
        <fullName evidence="7">Proton glutamate symport protein</fullName>
    </submittedName>
</protein>
<dbReference type="Proteomes" id="UP000319817">
    <property type="component" value="Chromosome"/>
</dbReference>
<feature type="transmembrane region" description="Helical" evidence="6">
    <location>
        <begin position="226"/>
        <end position="247"/>
    </location>
</feature>
<dbReference type="InterPro" id="IPR036458">
    <property type="entry name" value="Na:dicarbo_symporter_sf"/>
</dbReference>
<proteinExistence type="predicted"/>
<dbReference type="GO" id="GO:0015293">
    <property type="term" value="F:symporter activity"/>
    <property type="evidence" value="ECO:0007669"/>
    <property type="project" value="InterPro"/>
</dbReference>
<keyword evidence="4 6" id="KW-1133">Transmembrane helix</keyword>
<feature type="transmembrane region" description="Helical" evidence="6">
    <location>
        <begin position="85"/>
        <end position="107"/>
    </location>
</feature>
<dbReference type="PANTHER" id="PTHR11958">
    <property type="entry name" value="SODIUM/DICARBOXYLATE SYMPORTER-RELATED"/>
    <property type="match status" value="1"/>
</dbReference>
<dbReference type="OrthoDB" id="9768885at2"/>
<name>A0A517P163_9BACT</name>
<dbReference type="EMBL" id="CP036526">
    <property type="protein sequence ID" value="QDT13112.1"/>
    <property type="molecule type" value="Genomic_DNA"/>
</dbReference>
<dbReference type="InterPro" id="IPR001991">
    <property type="entry name" value="Na-dicarboxylate_symporter"/>
</dbReference>
<dbReference type="PANTHER" id="PTHR11958:SF63">
    <property type="entry name" value="AMINO ACID TRANSPORTER"/>
    <property type="match status" value="1"/>
</dbReference>
<dbReference type="Gene3D" id="1.10.3860.10">
    <property type="entry name" value="Sodium:dicarboxylate symporter"/>
    <property type="match status" value="1"/>
</dbReference>
<organism evidence="7 8">
    <name type="scientific">Stieleria marina</name>
    <dbReference type="NCBI Taxonomy" id="1930275"/>
    <lineage>
        <taxon>Bacteria</taxon>
        <taxon>Pseudomonadati</taxon>
        <taxon>Planctomycetota</taxon>
        <taxon>Planctomycetia</taxon>
        <taxon>Pirellulales</taxon>
        <taxon>Pirellulaceae</taxon>
        <taxon>Stieleria</taxon>
    </lineage>
</organism>
<evidence type="ECO:0000256" key="3">
    <source>
        <dbReference type="ARBA" id="ARBA00022692"/>
    </source>
</evidence>
<reference evidence="7 8" key="1">
    <citation type="submission" date="2019-02" db="EMBL/GenBank/DDBJ databases">
        <title>Deep-cultivation of Planctomycetes and their phenomic and genomic characterization uncovers novel biology.</title>
        <authorList>
            <person name="Wiegand S."/>
            <person name="Jogler M."/>
            <person name="Boedeker C."/>
            <person name="Pinto D."/>
            <person name="Vollmers J."/>
            <person name="Rivas-Marin E."/>
            <person name="Kohn T."/>
            <person name="Peeters S.H."/>
            <person name="Heuer A."/>
            <person name="Rast P."/>
            <person name="Oberbeckmann S."/>
            <person name="Bunk B."/>
            <person name="Jeske O."/>
            <person name="Meyerdierks A."/>
            <person name="Storesund J.E."/>
            <person name="Kallscheuer N."/>
            <person name="Luecker S."/>
            <person name="Lage O.M."/>
            <person name="Pohl T."/>
            <person name="Merkel B.J."/>
            <person name="Hornburger P."/>
            <person name="Mueller R.-W."/>
            <person name="Bruemmer F."/>
            <person name="Labrenz M."/>
            <person name="Spormann A.M."/>
            <person name="Op den Camp H."/>
            <person name="Overmann J."/>
            <person name="Amann R."/>
            <person name="Jetten M.S.M."/>
            <person name="Mascher T."/>
            <person name="Medema M.H."/>
            <person name="Devos D.P."/>
            <person name="Kaster A.-K."/>
            <person name="Ovreas L."/>
            <person name="Rohde M."/>
            <person name="Galperin M.Y."/>
            <person name="Jogler C."/>
        </authorList>
    </citation>
    <scope>NUCLEOTIDE SEQUENCE [LARGE SCALE GENOMIC DNA]</scope>
    <source>
        <strain evidence="7 8">K23_9</strain>
    </source>
</reference>
<dbReference type="AlphaFoldDB" id="A0A517P163"/>
<evidence type="ECO:0000256" key="1">
    <source>
        <dbReference type="ARBA" id="ARBA00004141"/>
    </source>
</evidence>
<keyword evidence="5 6" id="KW-0472">Membrane</keyword>
<feature type="transmembrane region" description="Helical" evidence="6">
    <location>
        <begin position="399"/>
        <end position="425"/>
    </location>
</feature>
<feature type="transmembrane region" description="Helical" evidence="6">
    <location>
        <begin position="182"/>
        <end position="205"/>
    </location>
</feature>
<dbReference type="InterPro" id="IPR050746">
    <property type="entry name" value="DAACS"/>
</dbReference>
<evidence type="ECO:0000313" key="8">
    <source>
        <dbReference type="Proteomes" id="UP000319817"/>
    </source>
</evidence>
<evidence type="ECO:0000256" key="4">
    <source>
        <dbReference type="ARBA" id="ARBA00022989"/>
    </source>
</evidence>
<evidence type="ECO:0000256" key="5">
    <source>
        <dbReference type="ARBA" id="ARBA00023136"/>
    </source>
</evidence>
<feature type="transmembrane region" description="Helical" evidence="6">
    <location>
        <begin position="373"/>
        <end position="393"/>
    </location>
</feature>
<dbReference type="PRINTS" id="PR00173">
    <property type="entry name" value="EDTRNSPORT"/>
</dbReference>
<evidence type="ECO:0000256" key="2">
    <source>
        <dbReference type="ARBA" id="ARBA00022448"/>
    </source>
</evidence>
<feature type="transmembrane region" description="Helical" evidence="6">
    <location>
        <begin position="16"/>
        <end position="35"/>
    </location>
</feature>
<keyword evidence="8" id="KW-1185">Reference proteome</keyword>
<gene>
    <name evidence="7" type="primary">gltP_2</name>
    <name evidence="7" type="ORF">K239x_51280</name>
</gene>
<feature type="transmembrane region" description="Helical" evidence="6">
    <location>
        <begin position="267"/>
        <end position="291"/>
    </location>
</feature>
<sequence>MSNSSSSDVSKPHSSLLTYFICAAIVGAIALALAAPHVAESVEVGGELFLRLLKMIVVPLVFTSVLSGILGLGDVRKLGKPGAAAIGYYLCTTILAVLIGLVVVNVIKPGVGTVDPSVLEQYSGIVVGAPKERMTESLMELSGLTKDEVTSVFGDLPSGESETPSVGTIFKNLLLMLVTDNLFVAAAETQLLPIIVFAIIFGAMLTTMHDEVSSITQLIQQANNALMRFVMLLMNVAPLGIFCLVAARFGKAQSEGKFLEELSQIGWYFGTVVLGLGIHALIVLPLIYWIVRRENPYRYMMAMSQALLTAFSTASSSATLPVTMECTEQAGISKRSSEFVIPLGATINMDGTALYEAAAAIFIAQAIGIDLDFFQQVTIAVTATLAAIGAAGIPEAGLVTMLIVLNAVGLPVEYVGLILTVDWLLDRFRTAVNTFGDSVGAAVVEKTLPPDQPSLQAEPTSLA</sequence>